<dbReference type="Gene3D" id="3.30.420.240">
    <property type="match status" value="1"/>
</dbReference>
<proteinExistence type="predicted"/>
<evidence type="ECO:0008006" key="3">
    <source>
        <dbReference type="Google" id="ProtNLM"/>
    </source>
</evidence>
<protein>
    <recommendedName>
        <fullName evidence="3">Terminase large subunit gp17-like C-terminal domain-containing protein</fullName>
    </recommendedName>
</protein>
<dbReference type="Proteomes" id="UP000248975">
    <property type="component" value="Unassembled WGS sequence"/>
</dbReference>
<name>A0A2W5UFE0_CERSP</name>
<evidence type="ECO:0000313" key="2">
    <source>
        <dbReference type="Proteomes" id="UP000248975"/>
    </source>
</evidence>
<reference evidence="1 2" key="1">
    <citation type="submission" date="2017-08" db="EMBL/GenBank/DDBJ databases">
        <title>Infants hospitalized years apart are colonized by the same room-sourced microbial strains.</title>
        <authorList>
            <person name="Brooks B."/>
            <person name="Olm M.R."/>
            <person name="Firek B.A."/>
            <person name="Baker R."/>
            <person name="Thomas B.C."/>
            <person name="Morowitz M.J."/>
            <person name="Banfield J.F."/>
        </authorList>
    </citation>
    <scope>NUCLEOTIDE SEQUENCE [LARGE SCALE GENOMIC DNA]</scope>
    <source>
        <strain evidence="1">S2_003_000_R2_11</strain>
    </source>
</reference>
<comment type="caution">
    <text evidence="1">The sequence shown here is derived from an EMBL/GenBank/DDBJ whole genome shotgun (WGS) entry which is preliminary data.</text>
</comment>
<accession>A0A2W5UFE0</accession>
<gene>
    <name evidence="1" type="ORF">DI533_14105</name>
</gene>
<sequence>MSDLIEQGEKLILRSSDPAVEKVTGYRRFLIGFDIAQADDPAAFCIIQDSQTPYWLTDVQQALRPRRRVVVAAERLRGASYPELARIARNLTMDPSVVGRSHLVADATGVGRAWVALAEEKGLKLHKMQITSGEGESETREHGRLFYNVGKNRLLGDLNSALHTGALQIGQFPLRDEFAAELDSFQVTFAETGRAKIEGGTKGGHADMAMACSQALWLSDHSSLNCFVGQSKLAGWFA</sequence>
<organism evidence="1 2">
    <name type="scientific">Cereibacter sphaeroides</name>
    <name type="common">Rhodobacter sphaeroides</name>
    <dbReference type="NCBI Taxonomy" id="1063"/>
    <lineage>
        <taxon>Bacteria</taxon>
        <taxon>Pseudomonadati</taxon>
        <taxon>Pseudomonadota</taxon>
        <taxon>Alphaproteobacteria</taxon>
        <taxon>Rhodobacterales</taxon>
        <taxon>Paracoccaceae</taxon>
        <taxon>Cereibacter</taxon>
    </lineage>
</organism>
<dbReference type="AlphaFoldDB" id="A0A2W5UFE0"/>
<dbReference type="EMBL" id="QFQS01000003">
    <property type="protein sequence ID" value="PZQ96720.1"/>
    <property type="molecule type" value="Genomic_DNA"/>
</dbReference>
<evidence type="ECO:0000313" key="1">
    <source>
        <dbReference type="EMBL" id="PZQ96720.1"/>
    </source>
</evidence>